<dbReference type="EMBL" id="JAIWIU010000107">
    <property type="protein sequence ID" value="MCA2017493.1"/>
    <property type="molecule type" value="Genomic_DNA"/>
</dbReference>
<protein>
    <submittedName>
        <fullName evidence="1">NAD(P)H-binding protein</fullName>
    </submittedName>
</protein>
<dbReference type="InterPro" id="IPR036291">
    <property type="entry name" value="NAD(P)-bd_dom_sf"/>
</dbReference>
<comment type="caution">
    <text evidence="1">The sequence shown here is derived from an EMBL/GenBank/DDBJ whole genome shotgun (WGS) entry which is preliminary data.</text>
</comment>
<dbReference type="Pfam" id="PF08732">
    <property type="entry name" value="HIM1"/>
    <property type="match status" value="1"/>
</dbReference>
<dbReference type="Gene3D" id="3.40.50.720">
    <property type="entry name" value="NAD(P)-binding Rossmann-like Domain"/>
    <property type="match status" value="1"/>
</dbReference>
<evidence type="ECO:0000313" key="1">
    <source>
        <dbReference type="EMBL" id="MCA2017493.1"/>
    </source>
</evidence>
<proteinExistence type="predicted"/>
<dbReference type="InterPro" id="IPR014843">
    <property type="entry name" value="Him1/Fmp52"/>
</dbReference>
<reference evidence="2" key="1">
    <citation type="submission" date="2023-07" db="EMBL/GenBank/DDBJ databases">
        <title>Molecular identification of indigenous halophilic bacteria isolated from red sea cost, biodegradation of synthetic dyes and assessment of degraded metabolite toxicity.</title>
        <authorList>
            <person name="Chaieb K."/>
            <person name="Altayb H.N."/>
        </authorList>
    </citation>
    <scope>NUCLEOTIDE SEQUENCE [LARGE SCALE GENOMIC DNA]</scope>
    <source>
        <strain evidence="2">K20</strain>
    </source>
</reference>
<evidence type="ECO:0000313" key="2">
    <source>
        <dbReference type="Proteomes" id="UP001199044"/>
    </source>
</evidence>
<name>A0ABS7YP88_9VIBR</name>
<dbReference type="PANTHER" id="PTHR14097">
    <property type="entry name" value="OXIDOREDUCTASE HTATIP2"/>
    <property type="match status" value="1"/>
</dbReference>
<dbReference type="Proteomes" id="UP001199044">
    <property type="component" value="Unassembled WGS sequence"/>
</dbReference>
<gene>
    <name evidence="1" type="ORF">LDJ79_15315</name>
</gene>
<keyword evidence="2" id="KW-1185">Reference proteome</keyword>
<dbReference type="SUPFAM" id="SSF51735">
    <property type="entry name" value="NAD(P)-binding Rossmann-fold domains"/>
    <property type="match status" value="1"/>
</dbReference>
<dbReference type="RefSeq" id="WP_225251209.1">
    <property type="nucleotide sequence ID" value="NZ_JAIWIU010000107.1"/>
</dbReference>
<accession>A0ABS7YP88</accession>
<organism evidence="1 2">
    <name type="scientific">Vibrio tritonius</name>
    <dbReference type="NCBI Taxonomy" id="1435069"/>
    <lineage>
        <taxon>Bacteria</taxon>
        <taxon>Pseudomonadati</taxon>
        <taxon>Pseudomonadota</taxon>
        <taxon>Gammaproteobacteria</taxon>
        <taxon>Vibrionales</taxon>
        <taxon>Vibrionaceae</taxon>
        <taxon>Vibrio</taxon>
    </lineage>
</organism>
<dbReference type="PANTHER" id="PTHR14097:SF7">
    <property type="entry name" value="OXIDOREDUCTASE HTATIP2"/>
    <property type="match status" value="1"/>
</dbReference>
<sequence>MINKDFPLANDSDFYVMIAGASGLVGSQVLKHLLNQCHLGGVYTMVRQPLGQQHPKLVQVLDGQLSVFPENAKGKVRYGVIALGTTLKQAGSKEALKNVDLDLVVEIATRMKAYGITHVAVVSSFGANPKSHSHYLCCKGVMEHKLMRLGFEHLLIIRPGPLVGERQEIRPGEIWLQRLMKVGQYALFGQLRNIIPIAAQDVAKALLKTLFETNEQKVTILNSVDMLQRLNKPLKNK</sequence>